<proteinExistence type="predicted"/>
<evidence type="ECO:0000313" key="1">
    <source>
        <dbReference type="EMBL" id="RLV60235.1"/>
    </source>
</evidence>
<dbReference type="EMBL" id="QZEI01000019">
    <property type="protein sequence ID" value="RLV60235.1"/>
    <property type="molecule type" value="Genomic_DNA"/>
</dbReference>
<sequence>MAVSPYSPLSPYITDDDALNDAQRQKIDCNRKELALNLLAYGVVVGSITNPVIGGISMTIPLFFTPFYHYIEDTKGIPEPKNYGETAILFFSNPVREAPKKIASFFSLS</sequence>
<name>A0A3L8PY99_9GAMM</name>
<keyword evidence="2" id="KW-1185">Reference proteome</keyword>
<dbReference type="RefSeq" id="WP_121838522.1">
    <property type="nucleotide sequence ID" value="NZ_ML014768.1"/>
</dbReference>
<gene>
    <name evidence="1" type="ORF">D5018_08200</name>
</gene>
<organism evidence="1 2">
    <name type="scientific">Parashewanella curva</name>
    <dbReference type="NCBI Taxonomy" id="2338552"/>
    <lineage>
        <taxon>Bacteria</taxon>
        <taxon>Pseudomonadati</taxon>
        <taxon>Pseudomonadota</taxon>
        <taxon>Gammaproteobacteria</taxon>
        <taxon>Alteromonadales</taxon>
        <taxon>Shewanellaceae</taxon>
        <taxon>Parashewanella</taxon>
    </lineage>
</organism>
<dbReference type="Proteomes" id="UP000281474">
    <property type="component" value="Unassembled WGS sequence"/>
</dbReference>
<comment type="caution">
    <text evidence="1">The sequence shown here is derived from an EMBL/GenBank/DDBJ whole genome shotgun (WGS) entry which is preliminary data.</text>
</comment>
<reference evidence="1 2" key="1">
    <citation type="submission" date="2018-09" db="EMBL/GenBank/DDBJ databases">
        <title>Phylogeny of the Shewanellaceae, and recommendation for two new genera, Pseudoshewanella and Parashewanella.</title>
        <authorList>
            <person name="Wang G."/>
        </authorList>
    </citation>
    <scope>NUCLEOTIDE SEQUENCE [LARGE SCALE GENOMIC DNA]</scope>
    <source>
        <strain evidence="1 2">C51</strain>
    </source>
</reference>
<dbReference type="AlphaFoldDB" id="A0A3L8PY99"/>
<evidence type="ECO:0000313" key="2">
    <source>
        <dbReference type="Proteomes" id="UP000281474"/>
    </source>
</evidence>
<protein>
    <submittedName>
        <fullName evidence="1">Uncharacterized protein</fullName>
    </submittedName>
</protein>
<accession>A0A3L8PY99</accession>